<dbReference type="InterPro" id="IPR011006">
    <property type="entry name" value="CheY-like_superfamily"/>
</dbReference>
<dbReference type="InterPro" id="IPR001867">
    <property type="entry name" value="OmpR/PhoB-type_DNA-bd"/>
</dbReference>
<dbReference type="Gene3D" id="1.10.10.10">
    <property type="entry name" value="Winged helix-like DNA-binding domain superfamily/Winged helix DNA-binding domain"/>
    <property type="match status" value="1"/>
</dbReference>
<keyword evidence="2" id="KW-0597">Phosphoprotein</keyword>
<dbReference type="PANTHER" id="PTHR48111:SF50">
    <property type="entry name" value="KDP OPERON TRANSCRIPTIONAL REGULATORY PROTEIN KDPE"/>
    <property type="match status" value="1"/>
</dbReference>
<feature type="domain" description="Response regulatory" evidence="4">
    <location>
        <begin position="1"/>
        <end position="114"/>
    </location>
</feature>
<proteinExistence type="predicted"/>
<keyword evidence="1 3" id="KW-0238">DNA-binding</keyword>
<reference evidence="6" key="1">
    <citation type="submission" date="2021-02" db="EMBL/GenBank/DDBJ databases">
        <title>Sulfurospirillum tamanensis sp. nov.</title>
        <authorList>
            <person name="Frolova A."/>
            <person name="Merkel A."/>
            <person name="Slobodkin A."/>
        </authorList>
    </citation>
    <scope>NUCLEOTIDE SEQUENCE</scope>
    <source>
        <strain evidence="6">T05b</strain>
    </source>
</reference>
<dbReference type="CDD" id="cd17574">
    <property type="entry name" value="REC_OmpR"/>
    <property type="match status" value="1"/>
</dbReference>
<dbReference type="Gene3D" id="6.10.250.690">
    <property type="match status" value="1"/>
</dbReference>
<sequence length="224" mass="25747">MILVIEDDRAIATLLTRYFEQENKKVLVAPSKNAALRLLHAHPFWAIILDLGLPDGDGKGLIQTIRKELDTPVIILSARHDEAEIIASLDLGADDYITKPFSSKELFARIRSARRRISDAPLEKVLYTAGELILDTKTHSLTKEGHFIKLTPTEFSLLRFFMQYPNQVLTHKRILKEVWGVGYQNQTQYLRTYINSLRKKIEVDTTRPVYIQTESSIGYRFFQA</sequence>
<dbReference type="SMART" id="SM00448">
    <property type="entry name" value="REC"/>
    <property type="match status" value="1"/>
</dbReference>
<dbReference type="Proteomes" id="UP000703590">
    <property type="component" value="Unassembled WGS sequence"/>
</dbReference>
<dbReference type="Gene3D" id="3.40.50.2300">
    <property type="match status" value="1"/>
</dbReference>
<reference evidence="6" key="2">
    <citation type="submission" date="2021-02" db="EMBL/GenBank/DDBJ databases">
        <authorList>
            <person name="Merkel A.Y."/>
        </authorList>
    </citation>
    <scope>NUCLEOTIDE SEQUENCE</scope>
    <source>
        <strain evidence="6">T05b</strain>
    </source>
</reference>
<feature type="domain" description="OmpR/PhoB-type" evidence="5">
    <location>
        <begin position="123"/>
        <end position="223"/>
    </location>
</feature>
<dbReference type="RefSeq" id="WP_205458163.1">
    <property type="nucleotide sequence ID" value="NZ_JAFHKK010000004.1"/>
</dbReference>
<evidence type="ECO:0000313" key="7">
    <source>
        <dbReference type="Proteomes" id="UP000703590"/>
    </source>
</evidence>
<evidence type="ECO:0000259" key="4">
    <source>
        <dbReference type="PROSITE" id="PS50110"/>
    </source>
</evidence>
<dbReference type="SUPFAM" id="SSF52172">
    <property type="entry name" value="CheY-like"/>
    <property type="match status" value="1"/>
</dbReference>
<gene>
    <name evidence="6" type="ORF">JWV37_02920</name>
</gene>
<dbReference type="EMBL" id="JAFHKK010000004">
    <property type="protein sequence ID" value="MBN2963721.1"/>
    <property type="molecule type" value="Genomic_DNA"/>
</dbReference>
<evidence type="ECO:0000256" key="1">
    <source>
        <dbReference type="ARBA" id="ARBA00023125"/>
    </source>
</evidence>
<dbReference type="InterPro" id="IPR039420">
    <property type="entry name" value="WalR-like"/>
</dbReference>
<feature type="DNA-binding region" description="OmpR/PhoB-type" evidence="3">
    <location>
        <begin position="123"/>
        <end position="223"/>
    </location>
</feature>
<keyword evidence="7" id="KW-1185">Reference proteome</keyword>
<name>A0ABS2WPU8_9BACT</name>
<evidence type="ECO:0000259" key="5">
    <source>
        <dbReference type="PROSITE" id="PS51755"/>
    </source>
</evidence>
<evidence type="ECO:0000313" key="6">
    <source>
        <dbReference type="EMBL" id="MBN2963721.1"/>
    </source>
</evidence>
<dbReference type="PANTHER" id="PTHR48111">
    <property type="entry name" value="REGULATOR OF RPOS"/>
    <property type="match status" value="1"/>
</dbReference>
<accession>A0ABS2WPU8</accession>
<evidence type="ECO:0000256" key="2">
    <source>
        <dbReference type="PROSITE-ProRule" id="PRU00169"/>
    </source>
</evidence>
<dbReference type="SMART" id="SM00862">
    <property type="entry name" value="Trans_reg_C"/>
    <property type="match status" value="1"/>
</dbReference>
<dbReference type="InterPro" id="IPR001789">
    <property type="entry name" value="Sig_transdc_resp-reg_receiver"/>
</dbReference>
<evidence type="ECO:0000256" key="3">
    <source>
        <dbReference type="PROSITE-ProRule" id="PRU01091"/>
    </source>
</evidence>
<dbReference type="Pfam" id="PF00072">
    <property type="entry name" value="Response_reg"/>
    <property type="match status" value="1"/>
</dbReference>
<dbReference type="InterPro" id="IPR036388">
    <property type="entry name" value="WH-like_DNA-bd_sf"/>
</dbReference>
<dbReference type="CDD" id="cd00383">
    <property type="entry name" value="trans_reg_C"/>
    <property type="match status" value="1"/>
</dbReference>
<comment type="caution">
    <text evidence="6">The sequence shown here is derived from an EMBL/GenBank/DDBJ whole genome shotgun (WGS) entry which is preliminary data.</text>
</comment>
<dbReference type="PROSITE" id="PS51755">
    <property type="entry name" value="OMPR_PHOB"/>
    <property type="match status" value="1"/>
</dbReference>
<feature type="modified residue" description="4-aspartylphosphate" evidence="2">
    <location>
        <position position="50"/>
    </location>
</feature>
<protein>
    <submittedName>
        <fullName evidence="6">Response regulator transcription factor</fullName>
    </submittedName>
</protein>
<organism evidence="6 7">
    <name type="scientific">Sulfurospirillum tamanense</name>
    <dbReference type="NCBI Taxonomy" id="2813362"/>
    <lineage>
        <taxon>Bacteria</taxon>
        <taxon>Pseudomonadati</taxon>
        <taxon>Campylobacterota</taxon>
        <taxon>Epsilonproteobacteria</taxon>
        <taxon>Campylobacterales</taxon>
        <taxon>Sulfurospirillaceae</taxon>
        <taxon>Sulfurospirillum</taxon>
    </lineage>
</organism>
<dbReference type="PROSITE" id="PS50110">
    <property type="entry name" value="RESPONSE_REGULATORY"/>
    <property type="match status" value="1"/>
</dbReference>
<dbReference type="Pfam" id="PF00486">
    <property type="entry name" value="Trans_reg_C"/>
    <property type="match status" value="1"/>
</dbReference>